<reference evidence="3" key="1">
    <citation type="submission" date="2018-11" db="EMBL/GenBank/DDBJ databases">
        <authorList>
            <person name="Alioto T."/>
            <person name="Alioto T."/>
        </authorList>
    </citation>
    <scope>NUCLEOTIDE SEQUENCE</scope>
</reference>
<keyword evidence="4" id="KW-1185">Reference proteome</keyword>
<dbReference type="OrthoDB" id="6169360at2759"/>
<evidence type="ECO:0000256" key="1">
    <source>
        <dbReference type="SAM" id="MobiDB-lite"/>
    </source>
</evidence>
<keyword evidence="2" id="KW-0812">Transmembrane</keyword>
<protein>
    <recommendedName>
        <fullName evidence="5">VWFC domain-containing protein</fullName>
    </recommendedName>
</protein>
<feature type="region of interest" description="Disordered" evidence="1">
    <location>
        <begin position="1"/>
        <end position="20"/>
    </location>
</feature>
<dbReference type="EMBL" id="UYJE01004510">
    <property type="protein sequence ID" value="VDI28593.1"/>
    <property type="molecule type" value="Genomic_DNA"/>
</dbReference>
<organism evidence="3 4">
    <name type="scientific">Mytilus galloprovincialis</name>
    <name type="common">Mediterranean mussel</name>
    <dbReference type="NCBI Taxonomy" id="29158"/>
    <lineage>
        <taxon>Eukaryota</taxon>
        <taxon>Metazoa</taxon>
        <taxon>Spiralia</taxon>
        <taxon>Lophotrochozoa</taxon>
        <taxon>Mollusca</taxon>
        <taxon>Bivalvia</taxon>
        <taxon>Autobranchia</taxon>
        <taxon>Pteriomorphia</taxon>
        <taxon>Mytilida</taxon>
        <taxon>Mytiloidea</taxon>
        <taxon>Mytilidae</taxon>
        <taxon>Mytilinae</taxon>
        <taxon>Mytilus</taxon>
    </lineage>
</organism>
<gene>
    <name evidence="3" type="ORF">MGAL_10B072522</name>
</gene>
<proteinExistence type="predicted"/>
<evidence type="ECO:0000313" key="3">
    <source>
        <dbReference type="EMBL" id="VDI28593.1"/>
    </source>
</evidence>
<accession>A0A8B6E3R1</accession>
<evidence type="ECO:0008006" key="5">
    <source>
        <dbReference type="Google" id="ProtNLM"/>
    </source>
</evidence>
<keyword evidence="2" id="KW-0472">Membrane</keyword>
<dbReference type="AlphaFoldDB" id="A0A8B6E3R1"/>
<dbReference type="Proteomes" id="UP000596742">
    <property type="component" value="Unassembled WGS sequence"/>
</dbReference>
<name>A0A8B6E3R1_MYTGA</name>
<comment type="caution">
    <text evidence="3">The sequence shown here is derived from an EMBL/GenBank/DDBJ whole genome shotgun (WGS) entry which is preliminary data.</text>
</comment>
<sequence length="170" mass="18830">MADAMLHKEKGEKTPKSSFEDDLLRLDEDEIAYEGKDLEDKNKRKMNTLLICLVFGIGIAGVISRRCVVYTPSETIPAIPKGARLGRTCHSVTTDQNNYCIEWECPPTDCSDPIIPETGCPHCKGTCVNGGRVYQEGVSFKCDDGCNTCTCQFSTLMMCYLKTPPTECIN</sequence>
<evidence type="ECO:0000313" key="4">
    <source>
        <dbReference type="Proteomes" id="UP000596742"/>
    </source>
</evidence>
<evidence type="ECO:0000256" key="2">
    <source>
        <dbReference type="SAM" id="Phobius"/>
    </source>
</evidence>
<feature type="transmembrane region" description="Helical" evidence="2">
    <location>
        <begin position="46"/>
        <end position="63"/>
    </location>
</feature>
<keyword evidence="2" id="KW-1133">Transmembrane helix</keyword>